<dbReference type="OrthoDB" id="5981550at2759"/>
<dbReference type="SUPFAM" id="SSF50985">
    <property type="entry name" value="RCC1/BLIP-II"/>
    <property type="match status" value="1"/>
</dbReference>
<accession>A0A2P5XLX9</accession>
<dbReference type="AlphaFoldDB" id="A0A2P5XLX9"/>
<dbReference type="Pfam" id="PF25390">
    <property type="entry name" value="WD40_RLD"/>
    <property type="match status" value="1"/>
</dbReference>
<dbReference type="PANTHER" id="PTHR22870:SF24">
    <property type="entry name" value="REGULATOR OF CHROMOSOME CONDENSATION (RCC1) FAMILY PROTEIN"/>
    <property type="match status" value="1"/>
</dbReference>
<dbReference type="InterPro" id="IPR009091">
    <property type="entry name" value="RCC1/BLIP-II"/>
</dbReference>
<evidence type="ECO:0000256" key="2">
    <source>
        <dbReference type="PROSITE-ProRule" id="PRU00235"/>
    </source>
</evidence>
<dbReference type="Gene3D" id="2.130.10.30">
    <property type="entry name" value="Regulator of chromosome condensation 1/beta-lactamase-inhibitor protein II"/>
    <property type="match status" value="2"/>
</dbReference>
<evidence type="ECO:0000256" key="1">
    <source>
        <dbReference type="ARBA" id="ARBA00022737"/>
    </source>
</evidence>
<dbReference type="InterPro" id="IPR051210">
    <property type="entry name" value="Ub_ligase/GEF_domain"/>
</dbReference>
<protein>
    <recommendedName>
        <fullName evidence="3">RCC1-like domain-containing protein</fullName>
    </recommendedName>
</protein>
<dbReference type="PROSITE" id="PS00626">
    <property type="entry name" value="RCC1_2"/>
    <property type="match status" value="1"/>
</dbReference>
<feature type="repeat" description="RCC1" evidence="2">
    <location>
        <begin position="525"/>
        <end position="591"/>
    </location>
</feature>
<name>A0A2P5XLX9_GOSBA</name>
<feature type="repeat" description="RCC1" evidence="2">
    <location>
        <begin position="473"/>
        <end position="524"/>
    </location>
</feature>
<organism evidence="4 5">
    <name type="scientific">Gossypium barbadense</name>
    <name type="common">Sea Island cotton</name>
    <name type="synonym">Hibiscus barbadensis</name>
    <dbReference type="NCBI Taxonomy" id="3634"/>
    <lineage>
        <taxon>Eukaryota</taxon>
        <taxon>Viridiplantae</taxon>
        <taxon>Streptophyta</taxon>
        <taxon>Embryophyta</taxon>
        <taxon>Tracheophyta</taxon>
        <taxon>Spermatophyta</taxon>
        <taxon>Magnoliopsida</taxon>
        <taxon>eudicotyledons</taxon>
        <taxon>Gunneridae</taxon>
        <taxon>Pentapetalae</taxon>
        <taxon>rosids</taxon>
        <taxon>malvids</taxon>
        <taxon>Malvales</taxon>
        <taxon>Malvaceae</taxon>
        <taxon>Malvoideae</taxon>
        <taxon>Gossypium</taxon>
    </lineage>
</organism>
<evidence type="ECO:0000313" key="4">
    <source>
        <dbReference type="EMBL" id="PPS04349.1"/>
    </source>
</evidence>
<gene>
    <name evidence="4" type="ORF">GOBAR_AA16314</name>
</gene>
<feature type="repeat" description="RCC1" evidence="2">
    <location>
        <begin position="592"/>
        <end position="627"/>
    </location>
</feature>
<dbReference type="PRINTS" id="PR00633">
    <property type="entry name" value="RCCNDNSATION"/>
</dbReference>
<dbReference type="InterPro" id="IPR058923">
    <property type="entry name" value="RCC1-like_dom"/>
</dbReference>
<sequence>MNLDSHRHIRLLSLTLSKSKKLERCCNRASLIVAKSTASIEANAFSGRSDSEHVEGSLTRNEIDGLECFYYLQLSIDAYGYWGITDLSNINLDYLIVKFGGHCKTWAVPMDATTSGTPTIQYHNIPHQSGTAIAAASVPTFPRQVRHCFGDSSPGEFPLAANPSIVLHATCSFFRRPANFTPDYELSISELAALDICKKRAIFKPMTDEECQNLKRKCGGSWKLALRFLLAGEACCRREKSQAIAGPGHSIAVTSTGVVYSFGSNTSGQLGHGTMEEEWRPQQIRSLQGIRIIQAAAGAGRTMLVSDAGRVYAFGKDSFGEAEFGVQGTKLVATPQLIESLKDIFVVQTAIGNFFTAVLSREGRVYTFSWGKDRKLGHQTEPNDVEPQPLLGALEDVPVVQIAAGYCYLLCLACQPSGMSVYSVGCGLGGKLGHGSRTDEKHPRLIEQYRLLNLQPMVVAAGAWHAAVVARDGRVCTWGWGRYGCLGHGNEECESVPKVVEALSKVKAVHVATGDYTTFVLSEDGDVYSFGCGESASLGHNTAAEGQGNRHANVLSPELVKSLKQVKEKVVQISLTNSIHWNAHTFALTESGKLYAFGAGDKGQLGVELMNNQTERINPERIDIDLE</sequence>
<feature type="repeat" description="RCC1" evidence="2">
    <location>
        <begin position="419"/>
        <end position="472"/>
    </location>
</feature>
<feature type="repeat" description="RCC1" evidence="2">
    <location>
        <begin position="257"/>
        <end position="308"/>
    </location>
</feature>
<dbReference type="EMBL" id="KZ664611">
    <property type="protein sequence ID" value="PPS04349.1"/>
    <property type="molecule type" value="Genomic_DNA"/>
</dbReference>
<feature type="repeat" description="RCC1" evidence="2">
    <location>
        <begin position="363"/>
        <end position="415"/>
    </location>
</feature>
<proteinExistence type="predicted"/>
<dbReference type="PANTHER" id="PTHR22870">
    <property type="entry name" value="REGULATOR OF CHROMOSOME CONDENSATION"/>
    <property type="match status" value="1"/>
</dbReference>
<dbReference type="Proteomes" id="UP000239757">
    <property type="component" value="Unassembled WGS sequence"/>
</dbReference>
<feature type="domain" description="RCC1-like" evidence="3">
    <location>
        <begin position="241"/>
        <end position="575"/>
    </location>
</feature>
<dbReference type="PROSITE" id="PS50012">
    <property type="entry name" value="RCC1_3"/>
    <property type="match status" value="7"/>
</dbReference>
<feature type="repeat" description="RCC1" evidence="2">
    <location>
        <begin position="309"/>
        <end position="362"/>
    </location>
</feature>
<keyword evidence="1" id="KW-0677">Repeat</keyword>
<reference evidence="4 5" key="1">
    <citation type="submission" date="2015-01" db="EMBL/GenBank/DDBJ databases">
        <title>Genome of allotetraploid Gossypium barbadense reveals genomic plasticity and fiber elongation in cotton evolution.</title>
        <authorList>
            <person name="Chen X."/>
            <person name="Liu X."/>
            <person name="Zhao B."/>
            <person name="Zheng H."/>
            <person name="Hu Y."/>
            <person name="Lu G."/>
            <person name="Yang C."/>
            <person name="Chen J."/>
            <person name="Shan C."/>
            <person name="Zhang L."/>
            <person name="Zhou Y."/>
            <person name="Wang L."/>
            <person name="Guo W."/>
            <person name="Bai Y."/>
            <person name="Ruan J."/>
            <person name="Shangguan X."/>
            <person name="Mao Y."/>
            <person name="Jiang J."/>
            <person name="Zhu Y."/>
            <person name="Lei J."/>
            <person name="Kang H."/>
            <person name="Chen S."/>
            <person name="He X."/>
            <person name="Wang R."/>
            <person name="Wang Y."/>
            <person name="Chen J."/>
            <person name="Wang L."/>
            <person name="Yu S."/>
            <person name="Wang B."/>
            <person name="Wei J."/>
            <person name="Song S."/>
            <person name="Lu X."/>
            <person name="Gao Z."/>
            <person name="Gu W."/>
            <person name="Deng X."/>
            <person name="Ma D."/>
            <person name="Wang S."/>
            <person name="Liang W."/>
            <person name="Fang L."/>
            <person name="Cai C."/>
            <person name="Zhu X."/>
            <person name="Zhou B."/>
            <person name="Zhang Y."/>
            <person name="Chen Z."/>
            <person name="Xu S."/>
            <person name="Zhu R."/>
            <person name="Wang S."/>
            <person name="Zhang T."/>
            <person name="Zhao G."/>
        </authorList>
    </citation>
    <scope>NUCLEOTIDE SEQUENCE [LARGE SCALE GENOMIC DNA]</scope>
    <source>
        <strain evidence="5">cv. Xinhai21</strain>
        <tissue evidence="4">Leaf</tissue>
    </source>
</reference>
<evidence type="ECO:0000313" key="5">
    <source>
        <dbReference type="Proteomes" id="UP000239757"/>
    </source>
</evidence>
<dbReference type="InterPro" id="IPR000408">
    <property type="entry name" value="Reg_chr_condens"/>
</dbReference>
<evidence type="ECO:0000259" key="3">
    <source>
        <dbReference type="Pfam" id="PF25390"/>
    </source>
</evidence>